<organism evidence="1 2">
    <name type="scientific">Leptospira idonii</name>
    <dbReference type="NCBI Taxonomy" id="1193500"/>
    <lineage>
        <taxon>Bacteria</taxon>
        <taxon>Pseudomonadati</taxon>
        <taxon>Spirochaetota</taxon>
        <taxon>Spirochaetia</taxon>
        <taxon>Leptospirales</taxon>
        <taxon>Leptospiraceae</taxon>
        <taxon>Leptospira</taxon>
    </lineage>
</organism>
<accession>A0A4R9M4C1</accession>
<sequence>MSTELKSSFIRENHFLSSMESESLLPQLGLKARNLLNSQQMAKLAEIRKRHLKKGHQLQKFNWD</sequence>
<proteinExistence type="predicted"/>
<dbReference type="AlphaFoldDB" id="A0A4R9M4C1"/>
<evidence type="ECO:0000313" key="2">
    <source>
        <dbReference type="Proteomes" id="UP000298058"/>
    </source>
</evidence>
<gene>
    <name evidence="1" type="ORF">EHS15_01190</name>
</gene>
<comment type="caution">
    <text evidence="1">The sequence shown here is derived from an EMBL/GenBank/DDBJ whole genome shotgun (WGS) entry which is preliminary data.</text>
</comment>
<name>A0A4R9M4C1_9LEPT</name>
<dbReference type="Proteomes" id="UP000298058">
    <property type="component" value="Unassembled WGS sequence"/>
</dbReference>
<dbReference type="EMBL" id="RQHW01000003">
    <property type="protein sequence ID" value="TGN20932.1"/>
    <property type="molecule type" value="Genomic_DNA"/>
</dbReference>
<protein>
    <submittedName>
        <fullName evidence="1">Uncharacterized protein</fullName>
    </submittedName>
</protein>
<dbReference type="OrthoDB" id="332085at2"/>
<evidence type="ECO:0000313" key="1">
    <source>
        <dbReference type="EMBL" id="TGN20932.1"/>
    </source>
</evidence>
<reference evidence="1" key="1">
    <citation type="journal article" date="2019" name="PLoS Negl. Trop. Dis.">
        <title>Revisiting the worldwide diversity of Leptospira species in the environment.</title>
        <authorList>
            <person name="Vincent A.T."/>
            <person name="Schiettekatte O."/>
            <person name="Bourhy P."/>
            <person name="Veyrier F.J."/>
            <person name="Picardeau M."/>
        </authorList>
    </citation>
    <scope>NUCLEOTIDE SEQUENCE [LARGE SCALE GENOMIC DNA]</scope>
    <source>
        <strain evidence="1">201300427</strain>
    </source>
</reference>
<keyword evidence="2" id="KW-1185">Reference proteome</keyword>